<evidence type="ECO:0000313" key="7">
    <source>
        <dbReference type="EMBL" id="MBL0406017.1"/>
    </source>
</evidence>
<dbReference type="PANTHER" id="PTHR30483:SF37">
    <property type="entry name" value="ABC TRANSPORTER SUBSTRATE-BINDING PROTEIN"/>
    <property type="match status" value="1"/>
</dbReference>
<evidence type="ECO:0000313" key="8">
    <source>
        <dbReference type="Proteomes" id="UP000605848"/>
    </source>
</evidence>
<evidence type="ECO:0000256" key="2">
    <source>
        <dbReference type="ARBA" id="ARBA00022729"/>
    </source>
</evidence>
<evidence type="ECO:0000256" key="5">
    <source>
        <dbReference type="SAM" id="SignalP"/>
    </source>
</evidence>
<evidence type="ECO:0000256" key="4">
    <source>
        <dbReference type="SAM" id="MobiDB-lite"/>
    </source>
</evidence>
<accession>A0A936ZF45</accession>
<keyword evidence="3" id="KW-0813">Transport</keyword>
<dbReference type="InterPro" id="IPR051010">
    <property type="entry name" value="BCAA_transport"/>
</dbReference>
<feature type="domain" description="Leucine-binding protein" evidence="6">
    <location>
        <begin position="40"/>
        <end position="374"/>
    </location>
</feature>
<dbReference type="Pfam" id="PF13458">
    <property type="entry name" value="Peripla_BP_6"/>
    <property type="match status" value="1"/>
</dbReference>
<protein>
    <submittedName>
        <fullName evidence="7">ABC transporter substrate-binding protein</fullName>
    </submittedName>
</protein>
<dbReference type="SUPFAM" id="SSF53822">
    <property type="entry name" value="Periplasmic binding protein-like I"/>
    <property type="match status" value="1"/>
</dbReference>
<dbReference type="PANTHER" id="PTHR30483">
    <property type="entry name" value="LEUCINE-SPECIFIC-BINDING PROTEIN"/>
    <property type="match status" value="1"/>
</dbReference>
<reference evidence="7" key="1">
    <citation type="submission" date="2021-01" db="EMBL/GenBank/DDBJ databases">
        <title>Microvirga sp.</title>
        <authorList>
            <person name="Kim M.K."/>
        </authorList>
    </citation>
    <scope>NUCLEOTIDE SEQUENCE</scope>
    <source>
        <strain evidence="7">5420S-16</strain>
    </source>
</reference>
<dbReference type="GO" id="GO:0006865">
    <property type="term" value="P:amino acid transport"/>
    <property type="evidence" value="ECO:0007669"/>
    <property type="project" value="UniProtKB-KW"/>
</dbReference>
<dbReference type="EMBL" id="JAEQMY010000032">
    <property type="protein sequence ID" value="MBL0406017.1"/>
    <property type="molecule type" value="Genomic_DNA"/>
</dbReference>
<sequence length="431" mass="46853">MSNHRLQRTTANKSNLLTGALTFGALTFYASFAFAQAAPTVTIGCVLPLSGGSASVGSQTKVGAEIAVDQINREGGIKSMGGAKLNVVFGDSQSKADIGVTETERLVTRENVAALCGAFNSAVTFPATEVAERYKTPWVVVGAVKDEITERNFKYVFRINNKANYDAREQVDAIDLLSKETGKKPKTLGVIYEGTDWGRSHAANIKKFASERGYSVVLDEAAPPNQVDFSNQLLKVRSTKPEALIVAFYTPDHLILSRQLMEQRLDVPFGIHSVGGGTEDPAFYKAVPPRAVGYYFVQEDFQIDITEVTKDPMILEADKRSKEVLGYPMSAYTAQGLSGVYVIKDALERAGSADRTKLRDALAATDIKSGPALATGYQQIKFDEQGQNTHAHGAISQNIEGKRRTVWPAENRAPGVKPSWPVPTWSERPNS</sequence>
<gene>
    <name evidence="7" type="ORF">JKG68_18815</name>
</gene>
<comment type="caution">
    <text evidence="7">The sequence shown here is derived from an EMBL/GenBank/DDBJ whole genome shotgun (WGS) entry which is preliminary data.</text>
</comment>
<evidence type="ECO:0000259" key="6">
    <source>
        <dbReference type="Pfam" id="PF13458"/>
    </source>
</evidence>
<dbReference type="InterPro" id="IPR028081">
    <property type="entry name" value="Leu-bd"/>
</dbReference>
<keyword evidence="8" id="KW-1185">Reference proteome</keyword>
<dbReference type="AlphaFoldDB" id="A0A936ZF45"/>
<keyword evidence="3" id="KW-0029">Amino-acid transport</keyword>
<dbReference type="Proteomes" id="UP000605848">
    <property type="component" value="Unassembled WGS sequence"/>
</dbReference>
<name>A0A936ZF45_9HYPH</name>
<dbReference type="InterPro" id="IPR028082">
    <property type="entry name" value="Peripla_BP_I"/>
</dbReference>
<organism evidence="7 8">
    <name type="scientific">Microvirga aerilata</name>
    <dbReference type="NCBI Taxonomy" id="670292"/>
    <lineage>
        <taxon>Bacteria</taxon>
        <taxon>Pseudomonadati</taxon>
        <taxon>Pseudomonadota</taxon>
        <taxon>Alphaproteobacteria</taxon>
        <taxon>Hyphomicrobiales</taxon>
        <taxon>Methylobacteriaceae</taxon>
        <taxon>Microvirga</taxon>
    </lineage>
</organism>
<keyword evidence="2 5" id="KW-0732">Signal</keyword>
<evidence type="ECO:0000256" key="3">
    <source>
        <dbReference type="ARBA" id="ARBA00022970"/>
    </source>
</evidence>
<dbReference type="CDD" id="cd06340">
    <property type="entry name" value="PBP1_ABC_ligand_binding-like"/>
    <property type="match status" value="1"/>
</dbReference>
<dbReference type="Gene3D" id="3.40.50.2300">
    <property type="match status" value="2"/>
</dbReference>
<feature type="chain" id="PRO_5036796727" evidence="5">
    <location>
        <begin position="36"/>
        <end position="431"/>
    </location>
</feature>
<feature type="region of interest" description="Disordered" evidence="4">
    <location>
        <begin position="411"/>
        <end position="431"/>
    </location>
</feature>
<comment type="similarity">
    <text evidence="1">Belongs to the leucine-binding protein family.</text>
</comment>
<proteinExistence type="inferred from homology"/>
<feature type="signal peptide" evidence="5">
    <location>
        <begin position="1"/>
        <end position="35"/>
    </location>
</feature>
<evidence type="ECO:0000256" key="1">
    <source>
        <dbReference type="ARBA" id="ARBA00010062"/>
    </source>
</evidence>